<protein>
    <submittedName>
        <fullName evidence="2">Uncharacterized protein</fullName>
    </submittedName>
</protein>
<gene>
    <name evidence="2" type="ORF">AYI69_g7355</name>
</gene>
<feature type="region of interest" description="Disordered" evidence="1">
    <location>
        <begin position="311"/>
        <end position="337"/>
    </location>
</feature>
<sequence length="525" mass="57097">KLYKITEGVVSPASGSNQSPNISRAFKGRIRIMYTGYYLNIYIKNEGEPFYIVKNKAFKALYFAPNSGKVDVTFGFMFCYGEAECDASVSTATISSSLALPTLSSSSESTFTSSSSTSTSSSSSSSSSSVVATISQQAEKCDTSKSIVPFSVVSNGAKKYDFSKPITFPCNKDGFDMDIDVETEDDLYLMLTDKNGYSPSDSVIEISFNFRDKLYKITEGVVSPASGSNQSPNISRAFKGRIRIMYTGYYLNIYIKNEGEPFYIVKNKAFKALYFAPNSGKVDVTFGFMFCYGEAECDASVSTATISSSSALPTLSSSSESTLTSSSVPSHSSSSESTLTSSSELIFTSKAESSSSSLSIYISSSELICDTYSSFMNISVASIPYVKTYDLNNPISIPCASSDFQLDFDIDSDSDIYVAFTDLDGFSSAYGYSESYFGFSSGIYDITRYSIAKNTNITASITQPRHSGHLTLTYKKGILSLYDSDEFEVSYKIKNLEIKQVFISTYTGTAKISNGLFTCSSVIKC</sequence>
<organism evidence="2 3">
    <name type="scientific">Smittium culicis</name>
    <dbReference type="NCBI Taxonomy" id="133412"/>
    <lineage>
        <taxon>Eukaryota</taxon>
        <taxon>Fungi</taxon>
        <taxon>Fungi incertae sedis</taxon>
        <taxon>Zoopagomycota</taxon>
        <taxon>Kickxellomycotina</taxon>
        <taxon>Harpellomycetes</taxon>
        <taxon>Harpellales</taxon>
        <taxon>Legeriomycetaceae</taxon>
        <taxon>Smittium</taxon>
    </lineage>
</organism>
<dbReference type="OrthoDB" id="10437874at2759"/>
<evidence type="ECO:0000313" key="2">
    <source>
        <dbReference type="EMBL" id="OMJ17608.1"/>
    </source>
</evidence>
<feature type="non-terminal residue" evidence="2">
    <location>
        <position position="1"/>
    </location>
</feature>
<dbReference type="Proteomes" id="UP000187429">
    <property type="component" value="Unassembled WGS sequence"/>
</dbReference>
<keyword evidence="3" id="KW-1185">Reference proteome</keyword>
<proteinExistence type="predicted"/>
<evidence type="ECO:0000313" key="3">
    <source>
        <dbReference type="Proteomes" id="UP000187429"/>
    </source>
</evidence>
<dbReference type="EMBL" id="LSSM01003532">
    <property type="protein sequence ID" value="OMJ17608.1"/>
    <property type="molecule type" value="Genomic_DNA"/>
</dbReference>
<reference evidence="3" key="1">
    <citation type="submission" date="2017-01" db="EMBL/GenBank/DDBJ databases">
        <authorList>
            <person name="Wang Y."/>
            <person name="White M."/>
            <person name="Kvist S."/>
            <person name="Moncalvo J.-M."/>
        </authorList>
    </citation>
    <scope>NUCLEOTIDE SEQUENCE [LARGE SCALE GENOMIC DNA]</scope>
    <source>
        <strain evidence="3">ID-206-W2</strain>
    </source>
</reference>
<evidence type="ECO:0000256" key="1">
    <source>
        <dbReference type="SAM" id="MobiDB-lite"/>
    </source>
</evidence>
<feature type="region of interest" description="Disordered" evidence="1">
    <location>
        <begin position="104"/>
        <end position="127"/>
    </location>
</feature>
<comment type="caution">
    <text evidence="2">The sequence shown here is derived from an EMBL/GenBank/DDBJ whole genome shotgun (WGS) entry which is preliminary data.</text>
</comment>
<dbReference type="AlphaFoldDB" id="A0A1R1XSL3"/>
<accession>A0A1R1XSL3</accession>
<name>A0A1R1XSL3_9FUNG</name>